<dbReference type="Proteomes" id="UP000712673">
    <property type="component" value="Unassembled WGS sequence"/>
</dbReference>
<evidence type="ECO:0000259" key="1">
    <source>
        <dbReference type="PROSITE" id="PS50104"/>
    </source>
</evidence>
<feature type="domain" description="TIR" evidence="1">
    <location>
        <begin position="1"/>
        <end position="116"/>
    </location>
</feature>
<dbReference type="AlphaFoldDB" id="A0A937W498"/>
<dbReference type="Gene3D" id="3.40.50.10140">
    <property type="entry name" value="Toll/interleukin-1 receptor homology (TIR) domain"/>
    <property type="match status" value="1"/>
</dbReference>
<proteinExistence type="predicted"/>
<protein>
    <submittedName>
        <fullName evidence="2">Toll/interleukin-1 receptor domain-containing protein</fullName>
    </submittedName>
</protein>
<keyword evidence="2" id="KW-0675">Receptor</keyword>
<dbReference type="GO" id="GO:0007165">
    <property type="term" value="P:signal transduction"/>
    <property type="evidence" value="ECO:0007669"/>
    <property type="project" value="InterPro"/>
</dbReference>
<comment type="caution">
    <text evidence="2">The sequence shown here is derived from an EMBL/GenBank/DDBJ whole genome shotgun (WGS) entry which is preliminary data.</text>
</comment>
<dbReference type="Pfam" id="PF13676">
    <property type="entry name" value="TIR_2"/>
    <property type="match status" value="1"/>
</dbReference>
<evidence type="ECO:0000313" key="2">
    <source>
        <dbReference type="EMBL" id="MBM3225470.1"/>
    </source>
</evidence>
<reference evidence="2" key="1">
    <citation type="submission" date="2019-03" db="EMBL/GenBank/DDBJ databases">
        <title>Lake Tanganyika Metagenome-Assembled Genomes (MAGs).</title>
        <authorList>
            <person name="Tran P."/>
        </authorList>
    </citation>
    <scope>NUCLEOTIDE SEQUENCE</scope>
    <source>
        <strain evidence="2">K_DeepCast_65m_m2_066</strain>
    </source>
</reference>
<dbReference type="PROSITE" id="PS50104">
    <property type="entry name" value="TIR"/>
    <property type="match status" value="1"/>
</dbReference>
<accession>A0A937W498</accession>
<dbReference type="InterPro" id="IPR035897">
    <property type="entry name" value="Toll_tir_struct_dom_sf"/>
</dbReference>
<dbReference type="EMBL" id="VGLS01000587">
    <property type="protein sequence ID" value="MBM3225470.1"/>
    <property type="molecule type" value="Genomic_DNA"/>
</dbReference>
<dbReference type="InterPro" id="IPR000157">
    <property type="entry name" value="TIR_dom"/>
</dbReference>
<dbReference type="SUPFAM" id="SSF52200">
    <property type="entry name" value="Toll/Interleukin receptor TIR domain"/>
    <property type="match status" value="1"/>
</dbReference>
<evidence type="ECO:0000313" key="3">
    <source>
        <dbReference type="Proteomes" id="UP000712673"/>
    </source>
</evidence>
<gene>
    <name evidence="2" type="ORF">FJZ47_16945</name>
</gene>
<organism evidence="2 3">
    <name type="scientific">Tectimicrobiota bacterium</name>
    <dbReference type="NCBI Taxonomy" id="2528274"/>
    <lineage>
        <taxon>Bacteria</taxon>
        <taxon>Pseudomonadati</taxon>
        <taxon>Nitrospinota/Tectimicrobiota group</taxon>
        <taxon>Candidatus Tectimicrobiota</taxon>
    </lineage>
</organism>
<sequence length="155" mass="17173">MVGRVFISHASADNAFAQQICHYLEAQGISCWMAPRDVPAGSNWAEALMDAIDAAQAMIVLLSEHSNQSGPVMSEIVRADQQHTPLFPIKLHAITLQRRLEFFLSPWHWLDLSLLSLEEALPKLAEALRTAAPPPHAVNSVRHNSCLGAREPHIR</sequence>
<name>A0A937W498_UNCTE</name>